<dbReference type="EMBL" id="BAAFGZ010000283">
    <property type="protein sequence ID" value="GAB0137464.1"/>
    <property type="molecule type" value="Genomic_DNA"/>
</dbReference>
<sequence>MKNEELETLASNLSGDFRTIEPRLRDLDKHLTLRTYLDGYTLGDLEKKIWQKLRGNKVAIGFIRRNGLPNLTRWFTFLEQTHPELQEEAGKGKVANKGGANYNLALQDTEKGVVTRFLPEPSGYLHIGHAKAALLSDYFAHVAYKGRMRLRLDDTNPAKESEEFQDAIVEDLALMGIRADALTYTSDYFD</sequence>
<evidence type="ECO:0000256" key="1">
    <source>
        <dbReference type="ARBA" id="ARBA00022598"/>
    </source>
</evidence>
<evidence type="ECO:0000256" key="5">
    <source>
        <dbReference type="ARBA" id="ARBA00023146"/>
    </source>
</evidence>
<dbReference type="InterPro" id="IPR000924">
    <property type="entry name" value="Glu/Gln-tRNA-synth"/>
</dbReference>
<dbReference type="SUPFAM" id="SSF52374">
    <property type="entry name" value="Nucleotidylyl transferase"/>
    <property type="match status" value="1"/>
</dbReference>
<dbReference type="Gene3D" id="1.20.1050.10">
    <property type="match status" value="1"/>
</dbReference>
<keyword evidence="9" id="KW-1185">Reference proteome</keyword>
<protein>
    <recommendedName>
        <fullName evidence="7">Glutamyl/glutaminyl-tRNA synthetase class Ib catalytic domain-containing protein</fullName>
    </recommendedName>
</protein>
<evidence type="ECO:0000313" key="9">
    <source>
        <dbReference type="Proteomes" id="UP001562357"/>
    </source>
</evidence>
<dbReference type="PROSITE" id="PS00178">
    <property type="entry name" value="AA_TRNA_LIGASE_I"/>
    <property type="match status" value="1"/>
</dbReference>
<evidence type="ECO:0000256" key="4">
    <source>
        <dbReference type="ARBA" id="ARBA00022917"/>
    </source>
</evidence>
<proteinExistence type="inferred from homology"/>
<evidence type="ECO:0000256" key="3">
    <source>
        <dbReference type="ARBA" id="ARBA00022840"/>
    </source>
</evidence>
<keyword evidence="3 6" id="KW-0067">ATP-binding</keyword>
<evidence type="ECO:0000259" key="7">
    <source>
        <dbReference type="Pfam" id="PF00749"/>
    </source>
</evidence>
<feature type="domain" description="Glutamyl/glutaminyl-tRNA synthetase class Ib catalytic" evidence="7">
    <location>
        <begin position="113"/>
        <end position="190"/>
    </location>
</feature>
<evidence type="ECO:0000256" key="2">
    <source>
        <dbReference type="ARBA" id="ARBA00022741"/>
    </source>
</evidence>
<dbReference type="SUPFAM" id="SSF47616">
    <property type="entry name" value="GST C-terminal domain-like"/>
    <property type="match status" value="1"/>
</dbReference>
<keyword evidence="5 6" id="KW-0030">Aminoacyl-tRNA synthetase</keyword>
<dbReference type="InterPro" id="IPR036282">
    <property type="entry name" value="Glutathione-S-Trfase_C_sf"/>
</dbReference>
<organism evidence="8 9">
    <name type="scientific">Epichloe bromicola</name>
    <dbReference type="NCBI Taxonomy" id="79588"/>
    <lineage>
        <taxon>Eukaryota</taxon>
        <taxon>Fungi</taxon>
        <taxon>Dikarya</taxon>
        <taxon>Ascomycota</taxon>
        <taxon>Pezizomycotina</taxon>
        <taxon>Sordariomycetes</taxon>
        <taxon>Hypocreomycetidae</taxon>
        <taxon>Hypocreales</taxon>
        <taxon>Clavicipitaceae</taxon>
        <taxon>Epichloe</taxon>
    </lineage>
</organism>
<dbReference type="PANTHER" id="PTHR43097">
    <property type="entry name" value="GLUTAMINE-TRNA LIGASE"/>
    <property type="match status" value="1"/>
</dbReference>
<dbReference type="InterPro" id="IPR020058">
    <property type="entry name" value="Glu/Gln-tRNA-synth_Ib_cat-dom"/>
</dbReference>
<dbReference type="InterPro" id="IPR014729">
    <property type="entry name" value="Rossmann-like_a/b/a_fold"/>
</dbReference>
<comment type="similarity">
    <text evidence="6">Belongs to the class-I aminoacyl-tRNA synthetase family.</text>
</comment>
<keyword evidence="1 6" id="KW-0436">Ligase</keyword>
<name>A0ABQ0CVJ1_9HYPO</name>
<dbReference type="InterPro" id="IPR001412">
    <property type="entry name" value="aa-tRNA-synth_I_CS"/>
</dbReference>
<dbReference type="Gene3D" id="3.40.50.620">
    <property type="entry name" value="HUPs"/>
    <property type="match status" value="1"/>
</dbReference>
<keyword evidence="4 6" id="KW-0648">Protein biosynthesis</keyword>
<accession>A0ABQ0CVJ1</accession>
<gene>
    <name evidence="8" type="primary">g5728</name>
    <name evidence="8" type="ORF">EsDP_00005728</name>
</gene>
<evidence type="ECO:0000256" key="6">
    <source>
        <dbReference type="RuleBase" id="RU363037"/>
    </source>
</evidence>
<keyword evidence="2 6" id="KW-0547">Nucleotide-binding</keyword>
<dbReference type="PRINTS" id="PR00987">
    <property type="entry name" value="TRNASYNTHGLU"/>
</dbReference>
<evidence type="ECO:0000313" key="8">
    <source>
        <dbReference type="EMBL" id="GAB0137464.1"/>
    </source>
</evidence>
<dbReference type="Proteomes" id="UP001562357">
    <property type="component" value="Unassembled WGS sequence"/>
</dbReference>
<dbReference type="Pfam" id="PF00749">
    <property type="entry name" value="tRNA-synt_1c"/>
    <property type="match status" value="1"/>
</dbReference>
<dbReference type="InterPro" id="IPR050132">
    <property type="entry name" value="Gln/Glu-tRNA_Ligase"/>
</dbReference>
<dbReference type="PANTHER" id="PTHR43097:SF5">
    <property type="entry name" value="GLUTAMATE--TRNA LIGASE"/>
    <property type="match status" value="1"/>
</dbReference>
<comment type="caution">
    <text evidence="8">The sequence shown here is derived from an EMBL/GenBank/DDBJ whole genome shotgun (WGS) entry which is preliminary data.</text>
</comment>
<reference evidence="9" key="1">
    <citation type="submission" date="2024-06" db="EMBL/GenBank/DDBJ databases">
        <title>Draft Genome Sequences of Epichloe bromicola Strains Isolated from Elymus ciliaris.</title>
        <authorList>
            <consortium name="Epichloe bromicola genome sequencing consortium"/>
            <person name="Miura A."/>
            <person name="Imano S."/>
            <person name="Ashida A."/>
            <person name="Sato I."/>
            <person name="Chiba S."/>
            <person name="Tanaka A."/>
            <person name="Camagna M."/>
            <person name="Takemoto D."/>
        </authorList>
    </citation>
    <scope>NUCLEOTIDE SEQUENCE [LARGE SCALE GENOMIC DNA]</scope>
    <source>
        <strain evidence="9">DP</strain>
    </source>
</reference>